<dbReference type="InterPro" id="IPR003439">
    <property type="entry name" value="ABC_transporter-like_ATP-bd"/>
</dbReference>
<dbReference type="PROSITE" id="PS00211">
    <property type="entry name" value="ABC_TRANSPORTER_1"/>
    <property type="match status" value="1"/>
</dbReference>
<dbReference type="EMBL" id="AOMF01000188">
    <property type="protein sequence ID" value="EMA48543.1"/>
    <property type="molecule type" value="Genomic_DNA"/>
</dbReference>
<dbReference type="InterPro" id="IPR017871">
    <property type="entry name" value="ABC_transporter-like_CS"/>
</dbReference>
<dbReference type="GO" id="GO:0015833">
    <property type="term" value="P:peptide transport"/>
    <property type="evidence" value="ECO:0007669"/>
    <property type="project" value="InterPro"/>
</dbReference>
<protein>
    <submittedName>
        <fullName evidence="5">Putative dipeptides/oligopeptides ABC transporter ATP-binding protein</fullName>
    </submittedName>
</protein>
<dbReference type="Pfam" id="PF00005">
    <property type="entry name" value="ABC_tran"/>
    <property type="match status" value="1"/>
</dbReference>
<keyword evidence="6" id="KW-1185">Reference proteome</keyword>
<organism evidence="5 6">
    <name type="scientific">Halococcus thailandensis JCM 13552</name>
    <dbReference type="NCBI Taxonomy" id="1227457"/>
    <lineage>
        <taxon>Archaea</taxon>
        <taxon>Methanobacteriati</taxon>
        <taxon>Methanobacteriota</taxon>
        <taxon>Stenosarchaea group</taxon>
        <taxon>Halobacteria</taxon>
        <taxon>Halobacteriales</taxon>
        <taxon>Halococcaceae</taxon>
        <taxon>Halococcus</taxon>
    </lineage>
</organism>
<dbReference type="AlphaFoldDB" id="M0MT93"/>
<sequence>MIEKKEKAMTDKELFQVSGLKKYFDQSQGIIDRYLNDTDQVKAINGVSFAVERGETVGVVGESGCGKSTLARCLINLENPTDGEIKYKGKKFEKFDSGEMDSFRKEVQMVFQDPASSLNRRKTISQTIKAPMEIHGIYENSRDERVRELLERVGLSPDYANRYPHEFSGGQRQRVGIARALSVDPEVLILDEPVSALDVSIQAQILNLLKDLQDDLDLTFVVISHDLSVIEYMCNRVAVMYLGEFMEIANSDVLFSNPQHPYTKALLDALPQPVPELARKRKTLEGNVPSPINPPSGCVFHTRCPLATEECSESRNDPELNSIDQSDENHKVACIHVDEVTNDNLKVDSNIGNDGNYEVENFNS</sequence>
<dbReference type="FunFam" id="3.40.50.300:FF:000016">
    <property type="entry name" value="Oligopeptide ABC transporter ATP-binding component"/>
    <property type="match status" value="1"/>
</dbReference>
<dbReference type="GO" id="GO:0005524">
    <property type="term" value="F:ATP binding"/>
    <property type="evidence" value="ECO:0007669"/>
    <property type="project" value="UniProtKB-KW"/>
</dbReference>
<dbReference type="InterPro" id="IPR003593">
    <property type="entry name" value="AAA+_ATPase"/>
</dbReference>
<accession>M0MT93</accession>
<name>M0MT93_9EURY</name>
<dbReference type="Pfam" id="PF08352">
    <property type="entry name" value="oligo_HPY"/>
    <property type="match status" value="1"/>
</dbReference>
<proteinExistence type="predicted"/>
<dbReference type="eggNOG" id="arCOG00184">
    <property type="taxonomic scope" value="Archaea"/>
</dbReference>
<evidence type="ECO:0000256" key="3">
    <source>
        <dbReference type="ARBA" id="ARBA00022840"/>
    </source>
</evidence>
<dbReference type="Gene3D" id="3.40.50.300">
    <property type="entry name" value="P-loop containing nucleotide triphosphate hydrolases"/>
    <property type="match status" value="1"/>
</dbReference>
<keyword evidence="2" id="KW-0547">Nucleotide-binding</keyword>
<comment type="caution">
    <text evidence="5">The sequence shown here is derived from an EMBL/GenBank/DDBJ whole genome shotgun (WGS) entry which is preliminary data.</text>
</comment>
<keyword evidence="1" id="KW-0813">Transport</keyword>
<evidence type="ECO:0000313" key="5">
    <source>
        <dbReference type="EMBL" id="EMA48543.1"/>
    </source>
</evidence>
<evidence type="ECO:0000256" key="1">
    <source>
        <dbReference type="ARBA" id="ARBA00022448"/>
    </source>
</evidence>
<dbReference type="GO" id="GO:0016887">
    <property type="term" value="F:ATP hydrolysis activity"/>
    <property type="evidence" value="ECO:0007669"/>
    <property type="project" value="InterPro"/>
</dbReference>
<dbReference type="GO" id="GO:0055085">
    <property type="term" value="P:transmembrane transport"/>
    <property type="evidence" value="ECO:0007669"/>
    <property type="project" value="UniProtKB-ARBA"/>
</dbReference>
<dbReference type="PANTHER" id="PTHR43776">
    <property type="entry name" value="TRANSPORT ATP-BINDING PROTEIN"/>
    <property type="match status" value="1"/>
</dbReference>
<dbReference type="InterPro" id="IPR050319">
    <property type="entry name" value="ABC_transp_ATP-bind"/>
</dbReference>
<dbReference type="NCBIfam" id="TIGR01727">
    <property type="entry name" value="oligo_HPY"/>
    <property type="match status" value="1"/>
</dbReference>
<feature type="domain" description="ABC transporter" evidence="4">
    <location>
        <begin position="15"/>
        <end position="267"/>
    </location>
</feature>
<reference evidence="5 6" key="1">
    <citation type="journal article" date="2014" name="PLoS Genet.">
        <title>Phylogenetically driven sequencing of extremely halophilic archaea reveals strategies for static and dynamic osmo-response.</title>
        <authorList>
            <person name="Becker E.A."/>
            <person name="Seitzer P.M."/>
            <person name="Tritt A."/>
            <person name="Larsen D."/>
            <person name="Krusor M."/>
            <person name="Yao A.I."/>
            <person name="Wu D."/>
            <person name="Madern D."/>
            <person name="Eisen J.A."/>
            <person name="Darling A.E."/>
            <person name="Facciotti M.T."/>
        </authorList>
    </citation>
    <scope>NUCLEOTIDE SEQUENCE [LARGE SCALE GENOMIC DNA]</scope>
    <source>
        <strain evidence="5 6">JCM 13552</strain>
    </source>
</reference>
<gene>
    <name evidence="5" type="ORF">C451_20140</name>
</gene>
<dbReference type="Proteomes" id="UP000011680">
    <property type="component" value="Unassembled WGS sequence"/>
</dbReference>
<dbReference type="CDD" id="cd03257">
    <property type="entry name" value="ABC_NikE_OppD_transporters"/>
    <property type="match status" value="1"/>
</dbReference>
<evidence type="ECO:0000256" key="2">
    <source>
        <dbReference type="ARBA" id="ARBA00022741"/>
    </source>
</evidence>
<dbReference type="InterPro" id="IPR013563">
    <property type="entry name" value="Oligopep_ABC_C"/>
</dbReference>
<dbReference type="SMART" id="SM00382">
    <property type="entry name" value="AAA"/>
    <property type="match status" value="1"/>
</dbReference>
<evidence type="ECO:0000313" key="6">
    <source>
        <dbReference type="Proteomes" id="UP000011680"/>
    </source>
</evidence>
<dbReference type="InterPro" id="IPR027417">
    <property type="entry name" value="P-loop_NTPase"/>
</dbReference>
<evidence type="ECO:0000259" key="4">
    <source>
        <dbReference type="PROSITE" id="PS50893"/>
    </source>
</evidence>
<dbReference type="STRING" id="1227457.C451_20140"/>
<keyword evidence="3 5" id="KW-0067">ATP-binding</keyword>
<dbReference type="PATRIC" id="fig|1227457.3.peg.3924"/>
<dbReference type="SUPFAM" id="SSF52540">
    <property type="entry name" value="P-loop containing nucleoside triphosphate hydrolases"/>
    <property type="match status" value="1"/>
</dbReference>
<dbReference type="NCBIfam" id="NF008453">
    <property type="entry name" value="PRK11308.1"/>
    <property type="match status" value="1"/>
</dbReference>
<dbReference type="PROSITE" id="PS50893">
    <property type="entry name" value="ABC_TRANSPORTER_2"/>
    <property type="match status" value="1"/>
</dbReference>